<protein>
    <submittedName>
        <fullName evidence="1">Tail assembly chaperone protein</fullName>
    </submittedName>
</protein>
<sequence length="133" mass="14872">MASLSAFLNPIKIESKEVIVSDRFKENGEVVPFVIRPITQEENEEILRRHKKTDKKGNETFDQIGYSHDLAASAVVFPDLENAELQKAYGVLGKAKLLKKMLLIGEFTALGEAVRELSGLNKDINDDIEEAKN</sequence>
<organism evidence="1">
    <name type="scientific">Myoviridae sp. ctguh8</name>
    <dbReference type="NCBI Taxonomy" id="2826682"/>
    <lineage>
        <taxon>Viruses</taxon>
        <taxon>Duplodnaviria</taxon>
        <taxon>Heunggongvirae</taxon>
        <taxon>Uroviricota</taxon>
        <taxon>Caudoviricetes</taxon>
    </lineage>
</organism>
<name>A0A8S5MEC3_9CAUD</name>
<dbReference type="EMBL" id="BK014886">
    <property type="protein sequence ID" value="DAD80689.1"/>
    <property type="molecule type" value="Genomic_DNA"/>
</dbReference>
<accession>A0A8S5MEC3</accession>
<proteinExistence type="predicted"/>
<dbReference type="Pfam" id="PF08890">
    <property type="entry name" value="Phage_TAC_5"/>
    <property type="match status" value="1"/>
</dbReference>
<dbReference type="InterPro" id="IPR014986">
    <property type="entry name" value="XkdN-like"/>
</dbReference>
<dbReference type="Gene3D" id="3.30.2220.30">
    <property type="match status" value="1"/>
</dbReference>
<evidence type="ECO:0000313" key="1">
    <source>
        <dbReference type="EMBL" id="DAD80689.1"/>
    </source>
</evidence>
<reference evidence="1" key="1">
    <citation type="journal article" date="2021" name="Proc. Natl. Acad. Sci. U.S.A.">
        <title>A Catalog of Tens of Thousands of Viruses from Human Metagenomes Reveals Hidden Associations with Chronic Diseases.</title>
        <authorList>
            <person name="Tisza M.J."/>
            <person name="Buck C.B."/>
        </authorList>
    </citation>
    <scope>NUCLEOTIDE SEQUENCE</scope>
    <source>
        <strain evidence="1">Ctguh8</strain>
    </source>
</reference>
<dbReference type="InterPro" id="IPR038559">
    <property type="entry name" value="XkdN-like_sf"/>
</dbReference>